<reference evidence="1 2" key="1">
    <citation type="submission" date="2024-04" db="EMBL/GenBank/DDBJ databases">
        <title>Tritrichomonas musculus Genome.</title>
        <authorList>
            <person name="Alves-Ferreira E."/>
            <person name="Grigg M."/>
            <person name="Lorenzi H."/>
            <person name="Galac M."/>
        </authorList>
    </citation>
    <scope>NUCLEOTIDE SEQUENCE [LARGE SCALE GENOMIC DNA]</scope>
    <source>
        <strain evidence="1 2">EAF2021</strain>
    </source>
</reference>
<name>A0ABR2H636_9EUKA</name>
<dbReference type="SUPFAM" id="SSF140860">
    <property type="entry name" value="Pseudo ankyrin repeat-like"/>
    <property type="match status" value="1"/>
</dbReference>
<evidence type="ECO:0008006" key="3">
    <source>
        <dbReference type="Google" id="ProtNLM"/>
    </source>
</evidence>
<dbReference type="Proteomes" id="UP001470230">
    <property type="component" value="Unassembled WGS sequence"/>
</dbReference>
<accession>A0ABR2H636</accession>
<sequence length="115" mass="13337">MTRNQDINKKEGKPIIISAIEYGNLEIFQLLLSNKNLDLSRKYIKSFSSKNKFGEEYDLIKSALQNKEILKILFDNLIEHNPNLIPKDLNVYIGMVNDNEAKDVIFAAMDRIDYN</sequence>
<keyword evidence="2" id="KW-1185">Reference proteome</keyword>
<evidence type="ECO:0000313" key="1">
    <source>
        <dbReference type="EMBL" id="KAK8841650.1"/>
    </source>
</evidence>
<organism evidence="1 2">
    <name type="scientific">Tritrichomonas musculus</name>
    <dbReference type="NCBI Taxonomy" id="1915356"/>
    <lineage>
        <taxon>Eukaryota</taxon>
        <taxon>Metamonada</taxon>
        <taxon>Parabasalia</taxon>
        <taxon>Tritrichomonadida</taxon>
        <taxon>Tritrichomonadidae</taxon>
        <taxon>Tritrichomonas</taxon>
    </lineage>
</organism>
<evidence type="ECO:0000313" key="2">
    <source>
        <dbReference type="Proteomes" id="UP001470230"/>
    </source>
</evidence>
<proteinExistence type="predicted"/>
<dbReference type="EMBL" id="JAPFFF010000040">
    <property type="protein sequence ID" value="KAK8841650.1"/>
    <property type="molecule type" value="Genomic_DNA"/>
</dbReference>
<protein>
    <recommendedName>
        <fullName evidence="3">Ankyrin repeat protein</fullName>
    </recommendedName>
</protein>
<gene>
    <name evidence="1" type="ORF">M9Y10_026590</name>
</gene>
<comment type="caution">
    <text evidence="1">The sequence shown here is derived from an EMBL/GenBank/DDBJ whole genome shotgun (WGS) entry which is preliminary data.</text>
</comment>